<name>A0A061JVQ2_STUST</name>
<dbReference type="AlphaFoldDB" id="A0A061JVQ2"/>
<evidence type="ECO:0000256" key="1">
    <source>
        <dbReference type="SAM" id="SignalP"/>
    </source>
</evidence>
<organism evidence="2 3">
    <name type="scientific">Stutzerimonas stutzeri KOS6</name>
    <dbReference type="NCBI Taxonomy" id="1218352"/>
    <lineage>
        <taxon>Bacteria</taxon>
        <taxon>Pseudomonadati</taxon>
        <taxon>Pseudomonadota</taxon>
        <taxon>Gammaproteobacteria</taxon>
        <taxon>Pseudomonadales</taxon>
        <taxon>Pseudomonadaceae</taxon>
        <taxon>Stutzerimonas</taxon>
    </lineage>
</organism>
<proteinExistence type="predicted"/>
<accession>A0A061JVQ2</accession>
<dbReference type="Pfam" id="PF09694">
    <property type="entry name" value="Gcw_chp"/>
    <property type="match status" value="1"/>
</dbReference>
<protein>
    <submittedName>
        <fullName evidence="2">Uncharacterized protein</fullName>
    </submittedName>
</protein>
<comment type="caution">
    <text evidence="2">The sequence shown here is derived from an EMBL/GenBank/DDBJ whole genome shotgun (WGS) entry which is preliminary data.</text>
</comment>
<dbReference type="EMBL" id="AMCZ02000003">
    <property type="protein sequence ID" value="EWC42700.1"/>
    <property type="molecule type" value="Genomic_DNA"/>
</dbReference>
<dbReference type="Proteomes" id="UP000026923">
    <property type="component" value="Unassembled WGS sequence"/>
</dbReference>
<reference evidence="2 3" key="1">
    <citation type="journal article" date="2013" name="Genome Announc.">
        <title>Draft Genome of the Nitrogen-Fixing Bacterium Pseudomonas stutzeri Strain KOS6 Isolated from Industrial Hydrocarbon Sludge.</title>
        <authorList>
            <person name="Grigoryeva T.V."/>
            <person name="Laikov A.V."/>
            <person name="Naumova R.P."/>
            <person name="Manolov A.I."/>
            <person name="Larin A.K."/>
            <person name="Karpova I.Y."/>
            <person name="Semashko T.A."/>
            <person name="Alexeev D.G."/>
            <person name="Kostryukova E.S."/>
            <person name="Muller R."/>
            <person name="Govorun V.M."/>
        </authorList>
    </citation>
    <scope>NUCLEOTIDE SEQUENCE [LARGE SCALE GENOMIC DNA]</scope>
    <source>
        <strain evidence="2 3">KOS6</strain>
    </source>
</reference>
<keyword evidence="1" id="KW-0732">Signal</keyword>
<sequence length="240" mass="25702">MFKKLTVAVAAASAMGFSALAVSETVPSPLGDFDVSMTATLASDYIWRGQSQTAGETAIQGSLDVAHESGLYAGIWASNVDDAAFPGNTSGADIEVDYYVGYGYGFTDDISADLQLAKYAYPQASEWNGYEIIPSITAYGFTLGYKYGVETGVHPSYTWAGYEYELPYETTLFASYGYTDAKAGGEDYNDWAVGVGKTLFGLDVTLTYTDTDISSADCEAIYGKDDYCDSNLTVAVSKSF</sequence>
<gene>
    <name evidence="2" type="ORF">B597_004635</name>
</gene>
<dbReference type="OrthoDB" id="9793561at2"/>
<dbReference type="eggNOG" id="ENOG503192Q">
    <property type="taxonomic scope" value="Bacteria"/>
</dbReference>
<dbReference type="HOGENOM" id="CLU_074587_2_0_6"/>
<evidence type="ECO:0000313" key="3">
    <source>
        <dbReference type="Proteomes" id="UP000026923"/>
    </source>
</evidence>
<dbReference type="RefSeq" id="WP_003297087.1">
    <property type="nucleotide sequence ID" value="NZ_KK020676.1"/>
</dbReference>
<dbReference type="NCBIfam" id="TIGR02001">
    <property type="entry name" value="gcw_chp"/>
    <property type="match status" value="1"/>
</dbReference>
<dbReference type="InterPro" id="IPR010239">
    <property type="entry name" value="CHP02001"/>
</dbReference>
<feature type="signal peptide" evidence="1">
    <location>
        <begin position="1"/>
        <end position="21"/>
    </location>
</feature>
<feature type="chain" id="PRO_5001605811" evidence="1">
    <location>
        <begin position="22"/>
        <end position="240"/>
    </location>
</feature>
<evidence type="ECO:0000313" key="2">
    <source>
        <dbReference type="EMBL" id="EWC42700.1"/>
    </source>
</evidence>